<dbReference type="Pfam" id="PF00370">
    <property type="entry name" value="FGGY_N"/>
    <property type="match status" value="2"/>
</dbReference>
<dbReference type="Pfam" id="PF02782">
    <property type="entry name" value="FGGY_C"/>
    <property type="match status" value="1"/>
</dbReference>
<dbReference type="AlphaFoldDB" id="A0A6A4VMF4"/>
<organism evidence="13 14">
    <name type="scientific">Amphibalanus amphitrite</name>
    <name type="common">Striped barnacle</name>
    <name type="synonym">Balanus amphitrite</name>
    <dbReference type="NCBI Taxonomy" id="1232801"/>
    <lineage>
        <taxon>Eukaryota</taxon>
        <taxon>Metazoa</taxon>
        <taxon>Ecdysozoa</taxon>
        <taxon>Arthropoda</taxon>
        <taxon>Crustacea</taxon>
        <taxon>Multicrustacea</taxon>
        <taxon>Cirripedia</taxon>
        <taxon>Thoracica</taxon>
        <taxon>Thoracicalcarea</taxon>
        <taxon>Balanomorpha</taxon>
        <taxon>Balanoidea</taxon>
        <taxon>Balanidae</taxon>
        <taxon>Amphibalaninae</taxon>
        <taxon>Amphibalanus</taxon>
    </lineage>
</organism>
<evidence type="ECO:0000256" key="3">
    <source>
        <dbReference type="ARBA" id="ARBA00012099"/>
    </source>
</evidence>
<evidence type="ECO:0000256" key="1">
    <source>
        <dbReference type="ARBA" id="ARBA00005190"/>
    </source>
</evidence>
<dbReference type="SUPFAM" id="SSF53067">
    <property type="entry name" value="Actin-like ATPase domain"/>
    <property type="match status" value="3"/>
</dbReference>
<dbReference type="CDD" id="cd07792">
    <property type="entry name" value="ASKHA_NBD_FGGY_GK1-3-like"/>
    <property type="match status" value="1"/>
</dbReference>
<keyword evidence="14" id="KW-1185">Reference proteome</keyword>
<dbReference type="NCBIfam" id="NF000756">
    <property type="entry name" value="PRK00047.1"/>
    <property type="match status" value="1"/>
</dbReference>
<name>A0A6A4VMF4_AMPAM</name>
<protein>
    <recommendedName>
        <fullName evidence="3">glycerol kinase</fullName>
        <ecNumber evidence="3">2.7.1.30</ecNumber>
    </recommendedName>
    <alternativeName>
        <fullName evidence="9">ATP:glycerol 3-phosphotransferase</fullName>
    </alternativeName>
</protein>
<dbReference type="GO" id="GO:0004370">
    <property type="term" value="F:glycerol kinase activity"/>
    <property type="evidence" value="ECO:0007669"/>
    <property type="project" value="UniProtKB-EC"/>
</dbReference>
<evidence type="ECO:0000256" key="9">
    <source>
        <dbReference type="ARBA" id="ARBA00043149"/>
    </source>
</evidence>
<dbReference type="InterPro" id="IPR018483">
    <property type="entry name" value="Carb_kinase_FGGY_CS"/>
</dbReference>
<evidence type="ECO:0000313" key="13">
    <source>
        <dbReference type="EMBL" id="KAF0292560.1"/>
    </source>
</evidence>
<evidence type="ECO:0000313" key="14">
    <source>
        <dbReference type="Proteomes" id="UP000440578"/>
    </source>
</evidence>
<evidence type="ECO:0000256" key="2">
    <source>
        <dbReference type="ARBA" id="ARBA00009156"/>
    </source>
</evidence>
<comment type="caution">
    <text evidence="13">The sequence shown here is derived from an EMBL/GenBank/DDBJ whole genome shotgun (WGS) entry which is preliminary data.</text>
</comment>
<dbReference type="InterPro" id="IPR005999">
    <property type="entry name" value="Glycerol_kin"/>
</dbReference>
<dbReference type="InterPro" id="IPR043129">
    <property type="entry name" value="ATPase_NBD"/>
</dbReference>
<dbReference type="InterPro" id="IPR018485">
    <property type="entry name" value="FGGY_C"/>
</dbReference>
<accession>A0A6A4VMF4</accession>
<feature type="domain" description="Carbohydrate kinase FGGY N-terminal" evidence="11">
    <location>
        <begin position="94"/>
        <end position="272"/>
    </location>
</feature>
<feature type="domain" description="Carbohydrate kinase FGGY C-terminal" evidence="12">
    <location>
        <begin position="282"/>
        <end position="472"/>
    </location>
</feature>
<dbReference type="EC" id="2.7.1.30" evidence="3"/>
<dbReference type="Gene3D" id="3.30.420.40">
    <property type="match status" value="3"/>
</dbReference>
<dbReference type="PROSITE" id="PS00933">
    <property type="entry name" value="FGGY_KINASES_1"/>
    <property type="match status" value="1"/>
</dbReference>
<comment type="similarity">
    <text evidence="2 10">Belongs to the FGGY kinase family.</text>
</comment>
<dbReference type="GO" id="GO:0005739">
    <property type="term" value="C:mitochondrion"/>
    <property type="evidence" value="ECO:0007669"/>
    <property type="project" value="TreeGrafter"/>
</dbReference>
<dbReference type="InterPro" id="IPR018484">
    <property type="entry name" value="FGGY_N"/>
</dbReference>
<gene>
    <name evidence="13" type="primary">Gk</name>
    <name evidence="13" type="ORF">FJT64_009455</name>
</gene>
<reference evidence="13 14" key="1">
    <citation type="submission" date="2019-07" db="EMBL/GenBank/DDBJ databases">
        <title>Draft genome assembly of a fouling barnacle, Amphibalanus amphitrite (Darwin, 1854): The first reference genome for Thecostraca.</title>
        <authorList>
            <person name="Kim W."/>
        </authorList>
    </citation>
    <scope>NUCLEOTIDE SEQUENCE [LARGE SCALE GENOMIC DNA]</scope>
    <source>
        <strain evidence="13">SNU_AA5</strain>
        <tissue evidence="13">Soma without cirri and trophi</tissue>
    </source>
</reference>
<dbReference type="PANTHER" id="PTHR10196:SF69">
    <property type="entry name" value="GLYCEROL KINASE"/>
    <property type="match status" value="1"/>
</dbReference>
<feature type="domain" description="Carbohydrate kinase FGGY N-terminal" evidence="11">
    <location>
        <begin position="14"/>
        <end position="76"/>
    </location>
</feature>
<sequence>MADIETFYEVFTANSAQLLTYHQVEVQLTFPHEGWVEADPDELLSSSLLCIEKTVENLRALEVDEADIAAIGQSGAVARAPGALALLRGGLRSGITNQRETTVVWDRTTGRPLHAAIVWLDGRTTQTVQSLLSKCPDRDKDSLKELCGLPITSYFSAVKLRWLLDNVPAVAEALSAGTLMFGTVDTWLVWNLTGGVNGGLHITDVTNASRTMLMNLETLQWDDYLCRFFDIPRSVLPQIRSSSEVYGHLVSGALKGVPIAGILGDQQAALVGQACLQQGMAKNTYGTGCFLLYNTGCKIVQSTHGLLTTVGYQLGPRAPVTYALEGSVAIAGAAIRWLRDNLGLISDYSEVETLSRKVADTGGVYFVPAFTGLFAPHWDATARGTICGLTQFSTKGHICRAALEAISFQTREILDAMNRDSGLPLRRLQVDGGGTANGLLMQLQADLLGITVVRPTMPETTALGAAMAAGAADGVSVWSLSSDELSHGATDTFQPQIGDDERDLRFDRWQEAVRRSRDWEPETEPATLPDARHRLLSSLPPVWFAVSSFLLLLLARELR</sequence>
<proteinExistence type="inferred from homology"/>
<dbReference type="InterPro" id="IPR000577">
    <property type="entry name" value="Carb_kinase_FGGY"/>
</dbReference>
<dbReference type="OrthoDB" id="5422795at2759"/>
<keyword evidence="7" id="KW-0319">Glycerol metabolism</keyword>
<evidence type="ECO:0000256" key="6">
    <source>
        <dbReference type="ARBA" id="ARBA00022777"/>
    </source>
</evidence>
<dbReference type="PROSITE" id="PS00445">
    <property type="entry name" value="FGGY_KINASES_2"/>
    <property type="match status" value="1"/>
</dbReference>
<dbReference type="PIRSF" id="PIRSF000538">
    <property type="entry name" value="GlpK"/>
    <property type="match status" value="1"/>
</dbReference>
<evidence type="ECO:0000256" key="8">
    <source>
        <dbReference type="ARBA" id="ARBA00022840"/>
    </source>
</evidence>
<dbReference type="GO" id="GO:0005524">
    <property type="term" value="F:ATP binding"/>
    <property type="evidence" value="ECO:0007669"/>
    <property type="project" value="UniProtKB-KW"/>
</dbReference>
<evidence type="ECO:0000256" key="4">
    <source>
        <dbReference type="ARBA" id="ARBA00022679"/>
    </source>
</evidence>
<dbReference type="GO" id="GO:0006641">
    <property type="term" value="P:triglyceride metabolic process"/>
    <property type="evidence" value="ECO:0007669"/>
    <property type="project" value="TreeGrafter"/>
</dbReference>
<dbReference type="GO" id="GO:0019563">
    <property type="term" value="P:glycerol catabolic process"/>
    <property type="evidence" value="ECO:0007669"/>
    <property type="project" value="UniProtKB-UniPathway"/>
</dbReference>
<dbReference type="FunFam" id="3.30.420.40:FF:000086">
    <property type="entry name" value="Glycerol kinase"/>
    <property type="match status" value="1"/>
</dbReference>
<dbReference type="FunFam" id="3.30.420.40:FF:000108">
    <property type="entry name" value="Glycerol kinase, glycosomal"/>
    <property type="match status" value="1"/>
</dbReference>
<dbReference type="InterPro" id="IPR042018">
    <property type="entry name" value="GK1-3_metazoan-type"/>
</dbReference>
<dbReference type="NCBIfam" id="TIGR01311">
    <property type="entry name" value="glycerol_kin"/>
    <property type="match status" value="1"/>
</dbReference>
<evidence type="ECO:0000256" key="5">
    <source>
        <dbReference type="ARBA" id="ARBA00022741"/>
    </source>
</evidence>
<keyword evidence="8" id="KW-0067">ATP-binding</keyword>
<evidence type="ECO:0000259" key="11">
    <source>
        <dbReference type="Pfam" id="PF00370"/>
    </source>
</evidence>
<dbReference type="Proteomes" id="UP000440578">
    <property type="component" value="Unassembled WGS sequence"/>
</dbReference>
<evidence type="ECO:0000256" key="10">
    <source>
        <dbReference type="RuleBase" id="RU003733"/>
    </source>
</evidence>
<comment type="pathway">
    <text evidence="1">Polyol metabolism; glycerol degradation via glycerol kinase pathway; sn-glycerol 3-phosphate from glycerol: step 1/1.</text>
</comment>
<dbReference type="PANTHER" id="PTHR10196">
    <property type="entry name" value="SUGAR KINASE"/>
    <property type="match status" value="1"/>
</dbReference>
<dbReference type="UniPathway" id="UPA00618">
    <property type="reaction ID" value="UER00672"/>
</dbReference>
<dbReference type="EMBL" id="VIIS01001804">
    <property type="protein sequence ID" value="KAF0292560.1"/>
    <property type="molecule type" value="Genomic_DNA"/>
</dbReference>
<evidence type="ECO:0000259" key="12">
    <source>
        <dbReference type="Pfam" id="PF02782"/>
    </source>
</evidence>
<keyword evidence="4 10" id="KW-0808">Transferase</keyword>
<keyword evidence="6 10" id="KW-0418">Kinase</keyword>
<keyword evidence="5" id="KW-0547">Nucleotide-binding</keyword>
<evidence type="ECO:0000256" key="7">
    <source>
        <dbReference type="ARBA" id="ARBA00022798"/>
    </source>
</evidence>
<dbReference type="GO" id="GO:0046167">
    <property type="term" value="P:glycerol-3-phosphate biosynthetic process"/>
    <property type="evidence" value="ECO:0007669"/>
    <property type="project" value="TreeGrafter"/>
</dbReference>